<dbReference type="EMBL" id="ASGP02000007">
    <property type="protein sequence ID" value="KAH9498064.1"/>
    <property type="molecule type" value="Genomic_DNA"/>
</dbReference>
<protein>
    <submittedName>
        <fullName evidence="2">Uncharacterized protein</fullName>
    </submittedName>
</protein>
<feature type="region of interest" description="Disordered" evidence="1">
    <location>
        <begin position="690"/>
        <end position="723"/>
    </location>
</feature>
<proteinExistence type="predicted"/>
<accession>A0A922HSC7</accession>
<feature type="compositionally biased region" description="Basic and acidic residues" evidence="1">
    <location>
        <begin position="843"/>
        <end position="862"/>
    </location>
</feature>
<sequence length="912" mass="103244">MEDNLFYGYLSYHRKDSKKNYSIRKRNITIGSQKTNDIRLKKGISDRKYLQLSIVNECNYKLDICTSVPTVRENIAIDDAKVFLEHESIQLKDGNVLSIFGLNFTFVANKADNKSNITKSASKIPVLNKLNLYSDKSCGSPNKNLATSFPLVCSTLAQNSKIPVSVHTPKLINLNDDTCTPSLAISSHENNDSTLQNDQQSCVAHMDDNDDNDSDNNERTFEIDRDESMLLKFNTPSSSKIGSKSLKSLLKTATPINMETTNRKSVVFNELVEENHSEYDSRTGQLFSSTKMSRKLFPISPDQQTSNDGQDELSVFLQHAEIDSFKEQSTLYQDAVTEVSITSQDFVSFIDSTMTKEQSDSESDELGQLSLTISNHDECKVDGKPDILVEKQLGTPVADYDSNVDYGVKKLQQPTTPMADYDSNVDYGVKKLQQPTTPMANYESNVDYAIKKLQQPTTPMADYESNVDYGVKKLQQPTTPMADYESNVDYGVKKLQQPTTPMADYESNVDYGVKKLQQPTTPMADYESNVDYGVKKLQQPTTPMADYESNVDYGVKKLQQPTTPMADYESNQPTTPMADYESNVDYGVKKLQQPTTPLANYESNVDYAIKKLQQPTTPMADYVTYIDFGIKKLQKSITPLPEYDGNLSGFENLFSVDDLNMITPIKPRGRGRRPRQVQRIEDNENRILTRSAAKNKNKNEEKEPSAEKSAKCKKQSTGNKRRRKIDKDEIGLLIDSDNGIESDEVDIEKIRELAAINSKKPHVDHFQKRSRGSRKQSANNDRLQTIDIELDDYQLMDAMAKTPITSKKTKVKNATRKRKTATTMDESTSKNKTIKSKRKTKAKTNDDHDHDEDSNNEAKENLKNVVNCEPKPNEPRKYRYILPEVDFSMRLEQKEPKRAKGVVTRSRAKHIE</sequence>
<feature type="compositionally biased region" description="Basic and acidic residues" evidence="1">
    <location>
        <begin position="697"/>
        <end position="710"/>
    </location>
</feature>
<feature type="region of interest" description="Disordered" evidence="1">
    <location>
        <begin position="804"/>
        <end position="875"/>
    </location>
</feature>
<gene>
    <name evidence="2" type="ORF">DERF_013986</name>
</gene>
<evidence type="ECO:0000256" key="1">
    <source>
        <dbReference type="SAM" id="MobiDB-lite"/>
    </source>
</evidence>
<dbReference type="AlphaFoldDB" id="A0A922HSC7"/>
<evidence type="ECO:0000313" key="2">
    <source>
        <dbReference type="EMBL" id="KAH9498064.1"/>
    </source>
</evidence>
<dbReference type="SUPFAM" id="SSF57997">
    <property type="entry name" value="Tropomyosin"/>
    <property type="match status" value="1"/>
</dbReference>
<reference evidence="2" key="2">
    <citation type="journal article" date="2022" name="Res Sq">
        <title>Comparative Genomics Reveals Insights into the Divergent Evolution of Astigmatic Mites and Household Pest Adaptations.</title>
        <authorList>
            <person name="Xiong Q."/>
            <person name="Wan A.T.-Y."/>
            <person name="Liu X.-Y."/>
            <person name="Fung C.S.-H."/>
            <person name="Xiao X."/>
            <person name="Malainual N."/>
            <person name="Hou J."/>
            <person name="Wang L."/>
            <person name="Wang M."/>
            <person name="Yang K."/>
            <person name="Cui Y."/>
            <person name="Leung E."/>
            <person name="Nong W."/>
            <person name="Shin S.-K."/>
            <person name="Au S."/>
            <person name="Jeong K.Y."/>
            <person name="Chew F.T."/>
            <person name="Hui J."/>
            <person name="Leung T.F."/>
            <person name="Tungtrongchitr A."/>
            <person name="Zhong N."/>
            <person name="Liu Z."/>
            <person name="Tsui S."/>
        </authorList>
    </citation>
    <scope>NUCLEOTIDE SEQUENCE</scope>
    <source>
        <strain evidence="2">Derf</strain>
        <tissue evidence="2">Whole organism</tissue>
    </source>
</reference>
<reference evidence="2" key="1">
    <citation type="submission" date="2013-05" db="EMBL/GenBank/DDBJ databases">
        <authorList>
            <person name="Yim A.K.Y."/>
            <person name="Chan T.F."/>
            <person name="Ji K.M."/>
            <person name="Liu X.Y."/>
            <person name="Zhou J.W."/>
            <person name="Li R.Q."/>
            <person name="Yang K.Y."/>
            <person name="Li J."/>
            <person name="Li M."/>
            <person name="Law P.T.W."/>
            <person name="Wu Y.L."/>
            <person name="Cai Z.L."/>
            <person name="Qin H."/>
            <person name="Bao Y."/>
            <person name="Leung R.K.K."/>
            <person name="Ng P.K.S."/>
            <person name="Zou J."/>
            <person name="Zhong X.J."/>
            <person name="Ran P.X."/>
            <person name="Zhong N.S."/>
            <person name="Liu Z.G."/>
            <person name="Tsui S.K.W."/>
        </authorList>
    </citation>
    <scope>NUCLEOTIDE SEQUENCE</scope>
    <source>
        <strain evidence="2">Derf</strain>
        <tissue evidence="2">Whole organism</tissue>
    </source>
</reference>
<feature type="region of interest" description="Disordered" evidence="1">
    <location>
        <begin position="761"/>
        <end position="783"/>
    </location>
</feature>
<comment type="caution">
    <text evidence="2">The sequence shown here is derived from an EMBL/GenBank/DDBJ whole genome shotgun (WGS) entry which is preliminary data.</text>
</comment>
<name>A0A922HSC7_DERFA</name>
<evidence type="ECO:0000313" key="3">
    <source>
        <dbReference type="Proteomes" id="UP000790347"/>
    </source>
</evidence>
<dbReference type="Proteomes" id="UP000790347">
    <property type="component" value="Unassembled WGS sequence"/>
</dbReference>
<feature type="region of interest" description="Disordered" evidence="1">
    <location>
        <begin position="204"/>
        <end position="223"/>
    </location>
</feature>
<feature type="compositionally biased region" description="Basic residues" evidence="1">
    <location>
        <begin position="807"/>
        <end position="820"/>
    </location>
</feature>
<feature type="compositionally biased region" description="Basic residues" evidence="1">
    <location>
        <begin position="711"/>
        <end position="723"/>
    </location>
</feature>
<organism evidence="2 3">
    <name type="scientific">Dermatophagoides farinae</name>
    <name type="common">American house dust mite</name>
    <dbReference type="NCBI Taxonomy" id="6954"/>
    <lineage>
        <taxon>Eukaryota</taxon>
        <taxon>Metazoa</taxon>
        <taxon>Ecdysozoa</taxon>
        <taxon>Arthropoda</taxon>
        <taxon>Chelicerata</taxon>
        <taxon>Arachnida</taxon>
        <taxon>Acari</taxon>
        <taxon>Acariformes</taxon>
        <taxon>Sarcoptiformes</taxon>
        <taxon>Astigmata</taxon>
        <taxon>Psoroptidia</taxon>
        <taxon>Analgoidea</taxon>
        <taxon>Pyroglyphidae</taxon>
        <taxon>Dermatophagoidinae</taxon>
        <taxon>Dermatophagoides</taxon>
    </lineage>
</organism>
<keyword evidence="3" id="KW-1185">Reference proteome</keyword>
<feature type="compositionally biased region" description="Basic residues" evidence="1">
    <location>
        <begin position="832"/>
        <end position="842"/>
    </location>
</feature>
<feature type="region of interest" description="Disordered" evidence="1">
    <location>
        <begin position="892"/>
        <end position="912"/>
    </location>
</feature>